<accession>A0A917RA56</accession>
<keyword evidence="1" id="KW-0472">Membrane</keyword>
<evidence type="ECO:0000256" key="1">
    <source>
        <dbReference type="SAM" id="Phobius"/>
    </source>
</evidence>
<feature type="transmembrane region" description="Helical" evidence="1">
    <location>
        <begin position="6"/>
        <end position="22"/>
    </location>
</feature>
<gene>
    <name evidence="2" type="ORF">GCM10007964_44130</name>
</gene>
<proteinExistence type="predicted"/>
<dbReference type="EMBL" id="BMNT01000024">
    <property type="protein sequence ID" value="GGK97107.1"/>
    <property type="molecule type" value="Genomic_DNA"/>
</dbReference>
<dbReference type="AlphaFoldDB" id="A0A917RA56"/>
<feature type="transmembrane region" description="Helical" evidence="1">
    <location>
        <begin position="67"/>
        <end position="86"/>
    </location>
</feature>
<evidence type="ECO:0000313" key="3">
    <source>
        <dbReference type="Proteomes" id="UP000645217"/>
    </source>
</evidence>
<comment type="caution">
    <text evidence="2">The sequence shown here is derived from an EMBL/GenBank/DDBJ whole genome shotgun (WGS) entry which is preliminary data.</text>
</comment>
<dbReference type="Proteomes" id="UP000645217">
    <property type="component" value="Unassembled WGS sequence"/>
</dbReference>
<reference evidence="2" key="2">
    <citation type="submission" date="2020-09" db="EMBL/GenBank/DDBJ databases">
        <authorList>
            <person name="Sun Q."/>
            <person name="Ohkuma M."/>
        </authorList>
    </citation>
    <scope>NUCLEOTIDE SEQUENCE</scope>
    <source>
        <strain evidence="2">JCM 13064</strain>
    </source>
</reference>
<evidence type="ECO:0000313" key="2">
    <source>
        <dbReference type="EMBL" id="GGK97107.1"/>
    </source>
</evidence>
<keyword evidence="3" id="KW-1185">Reference proteome</keyword>
<protein>
    <recommendedName>
        <fullName evidence="4">DUF1440 domain-containing protein</fullName>
    </recommendedName>
</protein>
<feature type="transmembrane region" description="Helical" evidence="1">
    <location>
        <begin position="29"/>
        <end position="47"/>
    </location>
</feature>
<keyword evidence="1" id="KW-0812">Transmembrane</keyword>
<dbReference type="RefSeq" id="WP_229691339.1">
    <property type="nucleotide sequence ID" value="NZ_BMNT01000024.1"/>
</dbReference>
<name>A0A917RA56_9ACTN</name>
<sequence length="94" mass="9786">MLGALAHFAFGAGCGGLFALALARREPRVAAGVAYGLAIWAVSYQGWVPGLGIMPPVHRDRPGRQAIMAAGHVVYGTALALALHRLRRGGRTPA</sequence>
<reference evidence="2" key="1">
    <citation type="journal article" date="2014" name="Int. J. Syst. Evol. Microbiol.">
        <title>Complete genome sequence of Corynebacterium casei LMG S-19264T (=DSM 44701T), isolated from a smear-ripened cheese.</title>
        <authorList>
            <consortium name="US DOE Joint Genome Institute (JGI-PGF)"/>
            <person name="Walter F."/>
            <person name="Albersmeier A."/>
            <person name="Kalinowski J."/>
            <person name="Ruckert C."/>
        </authorList>
    </citation>
    <scope>NUCLEOTIDE SEQUENCE</scope>
    <source>
        <strain evidence="2">JCM 13064</strain>
    </source>
</reference>
<organism evidence="2 3">
    <name type="scientific">Sphaerisporangium melleum</name>
    <dbReference type="NCBI Taxonomy" id="321316"/>
    <lineage>
        <taxon>Bacteria</taxon>
        <taxon>Bacillati</taxon>
        <taxon>Actinomycetota</taxon>
        <taxon>Actinomycetes</taxon>
        <taxon>Streptosporangiales</taxon>
        <taxon>Streptosporangiaceae</taxon>
        <taxon>Sphaerisporangium</taxon>
    </lineage>
</organism>
<evidence type="ECO:0008006" key="4">
    <source>
        <dbReference type="Google" id="ProtNLM"/>
    </source>
</evidence>
<keyword evidence="1" id="KW-1133">Transmembrane helix</keyword>